<gene>
    <name evidence="2" type="ORF">GALL_269450</name>
</gene>
<accession>A0A1J5RGB3</accession>
<evidence type="ECO:0000256" key="1">
    <source>
        <dbReference type="SAM" id="Phobius"/>
    </source>
</evidence>
<dbReference type="EMBL" id="MLJW01000268">
    <property type="protein sequence ID" value="OIQ91148.1"/>
    <property type="molecule type" value="Genomic_DNA"/>
</dbReference>
<protein>
    <recommendedName>
        <fullName evidence="3">XRE family transcriptional regulator</fullName>
    </recommendedName>
</protein>
<feature type="transmembrane region" description="Helical" evidence="1">
    <location>
        <begin position="78"/>
        <end position="101"/>
    </location>
</feature>
<name>A0A1J5RGB3_9ZZZZ</name>
<proteinExistence type="predicted"/>
<keyword evidence="1" id="KW-1133">Transmembrane helix</keyword>
<evidence type="ECO:0000313" key="2">
    <source>
        <dbReference type="EMBL" id="OIQ91148.1"/>
    </source>
</evidence>
<comment type="caution">
    <text evidence="2">The sequence shown here is derived from an EMBL/GenBank/DDBJ whole genome shotgun (WGS) entry which is preliminary data.</text>
</comment>
<reference evidence="2" key="1">
    <citation type="submission" date="2016-10" db="EMBL/GenBank/DDBJ databases">
        <title>Sequence of Gallionella enrichment culture.</title>
        <authorList>
            <person name="Poehlein A."/>
            <person name="Muehling M."/>
            <person name="Daniel R."/>
        </authorList>
    </citation>
    <scope>NUCLEOTIDE SEQUENCE</scope>
</reference>
<keyword evidence="1" id="KW-0812">Transmembrane</keyword>
<sequence>MNGKEYLEACKTRLQVDSYYKLAIELDIAESDVHFYAHGKRLPSVYACFKIGECLGIDPSIIMADIASETEKNPKKRAFFKSFMSCLKVAVAGVLITAALLNSSTDEGGFKMA</sequence>
<evidence type="ECO:0008006" key="3">
    <source>
        <dbReference type="Google" id="ProtNLM"/>
    </source>
</evidence>
<dbReference type="AlphaFoldDB" id="A0A1J5RGB3"/>
<keyword evidence="1" id="KW-0472">Membrane</keyword>
<organism evidence="2">
    <name type="scientific">mine drainage metagenome</name>
    <dbReference type="NCBI Taxonomy" id="410659"/>
    <lineage>
        <taxon>unclassified sequences</taxon>
        <taxon>metagenomes</taxon>
        <taxon>ecological metagenomes</taxon>
    </lineage>
</organism>